<dbReference type="Proteomes" id="UP000694540">
    <property type="component" value="Unplaced"/>
</dbReference>
<feature type="region of interest" description="Disordered" evidence="1">
    <location>
        <begin position="1"/>
        <end position="66"/>
    </location>
</feature>
<accession>A0A8C3W2H4</accession>
<evidence type="ECO:0000313" key="2">
    <source>
        <dbReference type="Ensembl" id="ENSCWAP00000007769.1"/>
    </source>
</evidence>
<proteinExistence type="predicted"/>
<dbReference type="Ensembl" id="ENSCWAT00000008464.1">
    <property type="protein sequence ID" value="ENSCWAP00000007769.1"/>
    <property type="gene ID" value="ENSCWAG00000006052.1"/>
</dbReference>
<feature type="compositionally biased region" description="Basic and acidic residues" evidence="1">
    <location>
        <begin position="29"/>
        <end position="44"/>
    </location>
</feature>
<keyword evidence="3" id="KW-1185">Reference proteome</keyword>
<reference evidence="2" key="2">
    <citation type="submission" date="2025-09" db="UniProtKB">
        <authorList>
            <consortium name="Ensembl"/>
        </authorList>
    </citation>
    <scope>IDENTIFICATION</scope>
</reference>
<evidence type="ECO:0000256" key="1">
    <source>
        <dbReference type="SAM" id="MobiDB-lite"/>
    </source>
</evidence>
<name>A0A8C3W2H4_9CETA</name>
<dbReference type="AlphaFoldDB" id="A0A8C3W2H4"/>
<protein>
    <submittedName>
        <fullName evidence="2">Uncharacterized protein</fullName>
    </submittedName>
</protein>
<evidence type="ECO:0000313" key="3">
    <source>
        <dbReference type="Proteomes" id="UP000694540"/>
    </source>
</evidence>
<sequence>MSWQPPPSLQPTSPTLASYLFGGGGGRSLDPHLQAHVEHHRGQDVEVGEVHAQPPGQVEEGEQRAREPLAEGAVGAALEWRPEGLDCSADSAQKAPHEYSARLHHPLSPHCLHRKPGQPTRCTFL</sequence>
<reference evidence="2" key="1">
    <citation type="submission" date="2025-08" db="UniProtKB">
        <authorList>
            <consortium name="Ensembl"/>
        </authorList>
    </citation>
    <scope>IDENTIFICATION</scope>
</reference>
<dbReference type="GeneTree" id="ENSGT01030000234902"/>
<organism evidence="2 3">
    <name type="scientific">Catagonus wagneri</name>
    <name type="common">Chacoan peccary</name>
    <dbReference type="NCBI Taxonomy" id="51154"/>
    <lineage>
        <taxon>Eukaryota</taxon>
        <taxon>Metazoa</taxon>
        <taxon>Chordata</taxon>
        <taxon>Craniata</taxon>
        <taxon>Vertebrata</taxon>
        <taxon>Euteleostomi</taxon>
        <taxon>Mammalia</taxon>
        <taxon>Eutheria</taxon>
        <taxon>Laurasiatheria</taxon>
        <taxon>Artiodactyla</taxon>
        <taxon>Suina</taxon>
        <taxon>Tayassuidae</taxon>
        <taxon>Catagonus</taxon>
    </lineage>
</organism>